<evidence type="ECO:0000256" key="1">
    <source>
        <dbReference type="SAM" id="MobiDB-lite"/>
    </source>
</evidence>
<keyword evidence="3" id="KW-1185">Reference proteome</keyword>
<gene>
    <name evidence="2" type="ORF">PhCBS80983_g06348</name>
</gene>
<dbReference type="EMBL" id="QEAQ01000244">
    <property type="protein sequence ID" value="TPX53183.1"/>
    <property type="molecule type" value="Genomic_DNA"/>
</dbReference>
<reference evidence="2 3" key="1">
    <citation type="journal article" date="2019" name="Sci. Rep.">
        <title>Comparative genomics of chytrid fungi reveal insights into the obligate biotrophic and pathogenic lifestyle of Synchytrium endobioticum.</title>
        <authorList>
            <person name="van de Vossenberg B.T.L.H."/>
            <person name="Warris S."/>
            <person name="Nguyen H.D.T."/>
            <person name="van Gent-Pelzer M.P.E."/>
            <person name="Joly D.L."/>
            <person name="van de Geest H.C."/>
            <person name="Bonants P.J.M."/>
            <person name="Smith D.S."/>
            <person name="Levesque C.A."/>
            <person name="van der Lee T.A.J."/>
        </authorList>
    </citation>
    <scope>NUCLEOTIDE SEQUENCE [LARGE SCALE GENOMIC DNA]</scope>
    <source>
        <strain evidence="2 3">CBS 809.83</strain>
    </source>
</reference>
<sequence>MESILTELVDVLRSNNSPEQTRHDNETVEREVFWSEKFKHAKARTPTGYFAQPVFQKFRGFGRVETQFVNNPYYLEVPNTPTGYLRDADERSLNPDTFTRVYSDNDLRRMSKGQTRHRAPQSERETQYLIRKGSSGYSRESDLHQRLAELCEGQSRRMNEHLGPNGKLQEVRKKYGIFNPGDSMLEHTGLGTSGVDIYSNIDVAAEERIFAKRQGKRNVDEILTNVLYDVDKHIASAKGIKPEKRIPSPISSDEEERYGTPMNLSPTP</sequence>
<accession>A0A507DNL3</accession>
<evidence type="ECO:0000313" key="2">
    <source>
        <dbReference type="EMBL" id="TPX53183.1"/>
    </source>
</evidence>
<evidence type="ECO:0000313" key="3">
    <source>
        <dbReference type="Proteomes" id="UP000318582"/>
    </source>
</evidence>
<protein>
    <submittedName>
        <fullName evidence="2">Uncharacterized protein</fullName>
    </submittedName>
</protein>
<proteinExistence type="predicted"/>
<feature type="region of interest" description="Disordered" evidence="1">
    <location>
        <begin position="238"/>
        <end position="268"/>
    </location>
</feature>
<dbReference type="Proteomes" id="UP000318582">
    <property type="component" value="Unassembled WGS sequence"/>
</dbReference>
<name>A0A507DNL3_9FUNG</name>
<organism evidence="2 3">
    <name type="scientific">Powellomyces hirtus</name>
    <dbReference type="NCBI Taxonomy" id="109895"/>
    <lineage>
        <taxon>Eukaryota</taxon>
        <taxon>Fungi</taxon>
        <taxon>Fungi incertae sedis</taxon>
        <taxon>Chytridiomycota</taxon>
        <taxon>Chytridiomycota incertae sedis</taxon>
        <taxon>Chytridiomycetes</taxon>
        <taxon>Spizellomycetales</taxon>
        <taxon>Powellomycetaceae</taxon>
        <taxon>Powellomyces</taxon>
    </lineage>
</organism>
<dbReference type="AlphaFoldDB" id="A0A507DNL3"/>
<comment type="caution">
    <text evidence="2">The sequence shown here is derived from an EMBL/GenBank/DDBJ whole genome shotgun (WGS) entry which is preliminary data.</text>
</comment>